<dbReference type="EMBL" id="FOUO01000004">
    <property type="protein sequence ID" value="SFM38187.1"/>
    <property type="molecule type" value="Genomic_DNA"/>
</dbReference>
<evidence type="ECO:0000313" key="2">
    <source>
        <dbReference type="EMBL" id="SFM38187.1"/>
    </source>
</evidence>
<accession>A0A1I4QDU0</accession>
<name>A0A1I4QDU0_ECTMO</name>
<dbReference type="Pfam" id="PF01937">
    <property type="entry name" value="ARMT1-like_dom"/>
    <property type="match status" value="1"/>
</dbReference>
<evidence type="ECO:0000313" key="3">
    <source>
        <dbReference type="Proteomes" id="UP000199556"/>
    </source>
</evidence>
<dbReference type="Gene3D" id="1.10.285.20">
    <property type="entry name" value="Uncharacterised protein PF01937, DUF89, domain 2"/>
    <property type="match status" value="1"/>
</dbReference>
<reference evidence="2 3" key="1">
    <citation type="submission" date="2016-10" db="EMBL/GenBank/DDBJ databases">
        <authorList>
            <person name="de Groot N.N."/>
        </authorList>
    </citation>
    <scope>NUCLEOTIDE SEQUENCE [LARGE SCALE GENOMIC DNA]</scope>
    <source>
        <strain evidence="2 3">DSM 4180</strain>
    </source>
</reference>
<dbReference type="InterPro" id="IPR014444">
    <property type="entry name" value="PH1575-like"/>
</dbReference>
<gene>
    <name evidence="2" type="ORF">SAMN05421721_10465</name>
</gene>
<evidence type="ECO:0000259" key="1">
    <source>
        <dbReference type="Pfam" id="PF01937"/>
    </source>
</evidence>
<dbReference type="InterPro" id="IPR002791">
    <property type="entry name" value="ARMT1-like_metal-bd"/>
</dbReference>
<dbReference type="RefSeq" id="WP_090483977.1">
    <property type="nucleotide sequence ID" value="NZ_FOUO01000004.1"/>
</dbReference>
<dbReference type="OrthoDB" id="9796465at2"/>
<feature type="domain" description="Damage-control phosphatase ARMT1-like metal-binding" evidence="1">
    <location>
        <begin position="5"/>
        <end position="273"/>
    </location>
</feature>
<dbReference type="Gene3D" id="3.40.50.10880">
    <property type="entry name" value="Uncharacterised protein PF01937, DUF89, domain 3"/>
    <property type="match status" value="1"/>
</dbReference>
<dbReference type="Proteomes" id="UP000199556">
    <property type="component" value="Unassembled WGS sequence"/>
</dbReference>
<keyword evidence="3" id="KW-1185">Reference proteome</keyword>
<dbReference type="PIRSF" id="PIRSF006593">
    <property type="entry name" value="UCP006593"/>
    <property type="match status" value="1"/>
</dbReference>
<dbReference type="InterPro" id="IPR036075">
    <property type="entry name" value="ARMT-1-like_metal-bd_sf"/>
</dbReference>
<protein>
    <recommendedName>
        <fullName evidence="1">Damage-control phosphatase ARMT1-like metal-binding domain-containing protein</fullName>
    </recommendedName>
</protein>
<dbReference type="STRING" id="195064.SAMN05421721_10465"/>
<dbReference type="AlphaFoldDB" id="A0A1I4QDU0"/>
<proteinExistence type="predicted"/>
<organism evidence="2 3">
    <name type="scientific">Ectothiorhodospira mobilis</name>
    <dbReference type="NCBI Taxonomy" id="195064"/>
    <lineage>
        <taxon>Bacteria</taxon>
        <taxon>Pseudomonadati</taxon>
        <taxon>Pseudomonadota</taxon>
        <taxon>Gammaproteobacteria</taxon>
        <taxon>Chromatiales</taxon>
        <taxon>Ectothiorhodospiraceae</taxon>
        <taxon>Ectothiorhodospira</taxon>
    </lineage>
</organism>
<sequence>MRIYLDCWPCFLRQALSAARRAGASDEQQREVLLDTLEQLKTLAREATPPEMGNRIHRRVREITGHRDPYSDAKQEATAAALAMVPRLETAMQEAADPLETAARIAITGNIIDYGAAETFDLEATLERVLQAPFGIDGMPVLRRALERVDRVLYLADNAGETVFDRVLIQALGRPVTYVVKGGPVLNDATLEEAREAGIQEVAEIADTGCDAMGAPLALCSPAFRERFEGAGLIIAKGQANYETLSDADAPVFFLLQAKCGVIADDLGVETGAVVAKASSHLEARFGR</sequence>
<dbReference type="SUPFAM" id="SSF111321">
    <property type="entry name" value="AF1104-like"/>
    <property type="match status" value="1"/>
</dbReference>
<dbReference type="Gene3D" id="1.10.8.380">
    <property type="entry name" value="Uncharacterised protein PF01937, DUF89, domain 1"/>
    <property type="match status" value="1"/>
</dbReference>